<proteinExistence type="predicted"/>
<gene>
    <name evidence="2" type="ORF">ASPCADRAFT_205091</name>
</gene>
<evidence type="ECO:0000313" key="3">
    <source>
        <dbReference type="Proteomes" id="UP000188318"/>
    </source>
</evidence>
<keyword evidence="1" id="KW-0472">Membrane</keyword>
<keyword evidence="1" id="KW-1133">Transmembrane helix</keyword>
<dbReference type="OrthoDB" id="10587604at2759"/>
<evidence type="ECO:0000256" key="1">
    <source>
        <dbReference type="SAM" id="Phobius"/>
    </source>
</evidence>
<organism evidence="2 3">
    <name type="scientific">Aspergillus carbonarius (strain ITEM 5010)</name>
    <dbReference type="NCBI Taxonomy" id="602072"/>
    <lineage>
        <taxon>Eukaryota</taxon>
        <taxon>Fungi</taxon>
        <taxon>Dikarya</taxon>
        <taxon>Ascomycota</taxon>
        <taxon>Pezizomycotina</taxon>
        <taxon>Eurotiomycetes</taxon>
        <taxon>Eurotiomycetidae</taxon>
        <taxon>Eurotiales</taxon>
        <taxon>Aspergillaceae</taxon>
        <taxon>Aspergillus</taxon>
        <taxon>Aspergillus subgen. Circumdati</taxon>
    </lineage>
</organism>
<dbReference type="Proteomes" id="UP000188318">
    <property type="component" value="Unassembled WGS sequence"/>
</dbReference>
<sequence>MLAVFYCHVAAQLAFSFLLVLVGWLVSYLSGLLRACNLFLKFYCVQGRPPSVSERRYTYIHTYIHTYYYCYYYYHYHYHYRYHYHYYHHHYYETAWL</sequence>
<dbReference type="AlphaFoldDB" id="A0A1R3RTJ9"/>
<reference evidence="3" key="1">
    <citation type="journal article" date="2017" name="Genome Biol.">
        <title>Comparative genomics reveals high biological diversity and specific adaptations in the industrially and medically important fungal genus Aspergillus.</title>
        <authorList>
            <person name="de Vries R.P."/>
            <person name="Riley R."/>
            <person name="Wiebenga A."/>
            <person name="Aguilar-Osorio G."/>
            <person name="Amillis S."/>
            <person name="Uchima C.A."/>
            <person name="Anderluh G."/>
            <person name="Asadollahi M."/>
            <person name="Askin M."/>
            <person name="Barry K."/>
            <person name="Battaglia E."/>
            <person name="Bayram O."/>
            <person name="Benocci T."/>
            <person name="Braus-Stromeyer S.A."/>
            <person name="Caldana C."/>
            <person name="Canovas D."/>
            <person name="Cerqueira G.C."/>
            <person name="Chen F."/>
            <person name="Chen W."/>
            <person name="Choi C."/>
            <person name="Clum A."/>
            <person name="Dos Santos R.A."/>
            <person name="Damasio A.R."/>
            <person name="Diallinas G."/>
            <person name="Emri T."/>
            <person name="Fekete E."/>
            <person name="Flipphi M."/>
            <person name="Freyberg S."/>
            <person name="Gallo A."/>
            <person name="Gournas C."/>
            <person name="Habgood R."/>
            <person name="Hainaut M."/>
            <person name="Harispe M.L."/>
            <person name="Henrissat B."/>
            <person name="Hilden K.S."/>
            <person name="Hope R."/>
            <person name="Hossain A."/>
            <person name="Karabika E."/>
            <person name="Karaffa L."/>
            <person name="Karanyi Z."/>
            <person name="Krasevec N."/>
            <person name="Kuo A."/>
            <person name="Kusch H."/>
            <person name="LaButti K."/>
            <person name="Lagendijk E.L."/>
            <person name="Lapidus A."/>
            <person name="Levasseur A."/>
            <person name="Lindquist E."/>
            <person name="Lipzen A."/>
            <person name="Logrieco A.F."/>
            <person name="MacCabe A."/>
            <person name="Maekelae M.R."/>
            <person name="Malavazi I."/>
            <person name="Melin P."/>
            <person name="Meyer V."/>
            <person name="Mielnichuk N."/>
            <person name="Miskei M."/>
            <person name="Molnar A.P."/>
            <person name="Mule G."/>
            <person name="Ngan C.Y."/>
            <person name="Orejas M."/>
            <person name="Orosz E."/>
            <person name="Ouedraogo J.P."/>
            <person name="Overkamp K.M."/>
            <person name="Park H.-S."/>
            <person name="Perrone G."/>
            <person name="Piumi F."/>
            <person name="Punt P.J."/>
            <person name="Ram A.F."/>
            <person name="Ramon A."/>
            <person name="Rauscher S."/>
            <person name="Record E."/>
            <person name="Riano-Pachon D.M."/>
            <person name="Robert V."/>
            <person name="Roehrig J."/>
            <person name="Ruller R."/>
            <person name="Salamov A."/>
            <person name="Salih N.S."/>
            <person name="Samson R.A."/>
            <person name="Sandor E."/>
            <person name="Sanguinetti M."/>
            <person name="Schuetze T."/>
            <person name="Sepcic K."/>
            <person name="Shelest E."/>
            <person name="Sherlock G."/>
            <person name="Sophianopoulou V."/>
            <person name="Squina F.M."/>
            <person name="Sun H."/>
            <person name="Susca A."/>
            <person name="Todd R.B."/>
            <person name="Tsang A."/>
            <person name="Unkles S.E."/>
            <person name="van de Wiele N."/>
            <person name="van Rossen-Uffink D."/>
            <person name="Oliveira J.V."/>
            <person name="Vesth T.C."/>
            <person name="Visser J."/>
            <person name="Yu J.-H."/>
            <person name="Zhou M."/>
            <person name="Andersen M.R."/>
            <person name="Archer D.B."/>
            <person name="Baker S.E."/>
            <person name="Benoit I."/>
            <person name="Brakhage A.A."/>
            <person name="Braus G.H."/>
            <person name="Fischer R."/>
            <person name="Frisvad J.C."/>
            <person name="Goldman G.H."/>
            <person name="Houbraken J."/>
            <person name="Oakley B."/>
            <person name="Pocsi I."/>
            <person name="Scazzocchio C."/>
            <person name="Seiboth B."/>
            <person name="vanKuyk P.A."/>
            <person name="Wortman J."/>
            <person name="Dyer P.S."/>
            <person name="Grigoriev I.V."/>
        </authorList>
    </citation>
    <scope>NUCLEOTIDE SEQUENCE [LARGE SCALE GENOMIC DNA]</scope>
    <source>
        <strain evidence="3">ITEM 5010</strain>
    </source>
</reference>
<name>A0A1R3RTJ9_ASPC5</name>
<feature type="transmembrane region" description="Helical" evidence="1">
    <location>
        <begin position="12"/>
        <end position="33"/>
    </location>
</feature>
<evidence type="ECO:0000313" key="2">
    <source>
        <dbReference type="EMBL" id="OOF97826.1"/>
    </source>
</evidence>
<keyword evidence="1" id="KW-0812">Transmembrane</keyword>
<keyword evidence="3" id="KW-1185">Reference proteome</keyword>
<dbReference type="EMBL" id="KV907496">
    <property type="protein sequence ID" value="OOF97826.1"/>
    <property type="molecule type" value="Genomic_DNA"/>
</dbReference>
<accession>A0A1R3RTJ9</accession>
<protein>
    <submittedName>
        <fullName evidence="2">Uncharacterized protein</fullName>
    </submittedName>
</protein>
<dbReference type="VEuPathDB" id="FungiDB:ASPCADRAFT_205091"/>